<keyword evidence="4" id="KW-0547">Nucleotide-binding</keyword>
<dbReference type="Pfam" id="PF00270">
    <property type="entry name" value="DEAD"/>
    <property type="match status" value="1"/>
</dbReference>
<feature type="non-terminal residue" evidence="14">
    <location>
        <position position="453"/>
    </location>
</feature>
<feature type="domain" description="Helicase ATP-binding" evidence="13">
    <location>
        <begin position="300"/>
        <end position="453"/>
    </location>
</feature>
<keyword evidence="3" id="KW-0479">Metal-binding</keyword>
<keyword evidence="6 14" id="KW-0347">Helicase</keyword>
<accession>A0A6J4VF48</accession>
<dbReference type="GO" id="GO:1990077">
    <property type="term" value="C:primosome complex"/>
    <property type="evidence" value="ECO:0007669"/>
    <property type="project" value="UniProtKB-KW"/>
</dbReference>
<dbReference type="EMBL" id="CADCWK010000399">
    <property type="protein sequence ID" value="CAA9576834.1"/>
    <property type="molecule type" value="Genomic_DNA"/>
</dbReference>
<evidence type="ECO:0000256" key="6">
    <source>
        <dbReference type="ARBA" id="ARBA00022806"/>
    </source>
</evidence>
<proteinExistence type="predicted"/>
<dbReference type="InterPro" id="IPR042115">
    <property type="entry name" value="PriA_3primeBD_sf"/>
</dbReference>
<evidence type="ECO:0000256" key="4">
    <source>
        <dbReference type="ARBA" id="ARBA00022741"/>
    </source>
</evidence>
<keyword evidence="8" id="KW-0067">ATP-binding</keyword>
<dbReference type="AlphaFoldDB" id="A0A6J4VF48"/>
<evidence type="ECO:0000256" key="7">
    <source>
        <dbReference type="ARBA" id="ARBA00022833"/>
    </source>
</evidence>
<comment type="catalytic activity">
    <reaction evidence="12">
        <text>ATP + H2O = ADP + phosphate + H(+)</text>
        <dbReference type="Rhea" id="RHEA:13065"/>
        <dbReference type="ChEBI" id="CHEBI:15377"/>
        <dbReference type="ChEBI" id="CHEBI:15378"/>
        <dbReference type="ChEBI" id="CHEBI:30616"/>
        <dbReference type="ChEBI" id="CHEBI:43474"/>
        <dbReference type="ChEBI" id="CHEBI:456216"/>
        <dbReference type="EC" id="5.6.2.4"/>
    </reaction>
</comment>
<evidence type="ECO:0000256" key="11">
    <source>
        <dbReference type="ARBA" id="ARBA00034808"/>
    </source>
</evidence>
<dbReference type="InterPro" id="IPR014001">
    <property type="entry name" value="Helicase_ATP-bd"/>
</dbReference>
<dbReference type="InterPro" id="IPR041222">
    <property type="entry name" value="PriA_3primeBD"/>
</dbReference>
<evidence type="ECO:0000259" key="13">
    <source>
        <dbReference type="PROSITE" id="PS51192"/>
    </source>
</evidence>
<gene>
    <name evidence="14" type="ORF">AVDCRST_MAG33-3147</name>
</gene>
<dbReference type="PROSITE" id="PS51192">
    <property type="entry name" value="HELICASE_ATP_BIND_1"/>
    <property type="match status" value="1"/>
</dbReference>
<keyword evidence="5" id="KW-0378">Hydrolase</keyword>
<evidence type="ECO:0000256" key="8">
    <source>
        <dbReference type="ARBA" id="ARBA00022840"/>
    </source>
</evidence>
<dbReference type="GO" id="GO:0006270">
    <property type="term" value="P:DNA replication initiation"/>
    <property type="evidence" value="ECO:0007669"/>
    <property type="project" value="TreeGrafter"/>
</dbReference>
<dbReference type="Gene3D" id="3.40.1440.60">
    <property type="entry name" value="PriA, 3(prime) DNA-binding domain"/>
    <property type="match status" value="1"/>
</dbReference>
<keyword evidence="1" id="KW-0639">Primosome</keyword>
<dbReference type="SUPFAM" id="SSF52540">
    <property type="entry name" value="P-loop containing nucleoside triphosphate hydrolases"/>
    <property type="match status" value="1"/>
</dbReference>
<keyword evidence="2" id="KW-0235">DNA replication</keyword>
<dbReference type="InterPro" id="IPR027417">
    <property type="entry name" value="P-loop_NTPase"/>
</dbReference>
<dbReference type="GO" id="GO:0046872">
    <property type="term" value="F:metal ion binding"/>
    <property type="evidence" value="ECO:0007669"/>
    <property type="project" value="UniProtKB-KW"/>
</dbReference>
<dbReference type="GO" id="GO:0005524">
    <property type="term" value="F:ATP binding"/>
    <property type="evidence" value="ECO:0007669"/>
    <property type="project" value="UniProtKB-KW"/>
</dbReference>
<name>A0A6J4VF48_9BACT</name>
<keyword evidence="10" id="KW-0413">Isomerase</keyword>
<dbReference type="EC" id="5.6.2.4" evidence="11"/>
<sequence length="453" mass="48664">MGPRTVLVAVDGVDRGVGDHGLLAYGVPDALRGDLRVGSLVWVPIRRSYARGVVVEADSGDATGPYAVREVLGVVRPPLTLDARRVAVGLWLALETITSPFAAIEPFLPPGYGKDAVASYRLTASSVESRALTPTQRAVVTALRDGQVHTLPDLQRLTGRKLTSVLGDLLQAGTIEALPAQPTDDGSSPTDRYVSLAIDDERVGAAASQLRSERQRSLLEEIARRTADLAEGDDPFLPVAPILKDGGWPLTVLRSLEAARLVDLVERPRLPAAWSESRVRDQPPPLTAEQQGVWAEVEAALVAHDPVPRLLRGVTGSGKTEIYLRGVEWCLRNGRGAIILVPEITLATQVVRRFRSRFPGKVAVLHSSLPAGERLASWRGLAEGRISVVVGARSALFAPLPDVGLIVLDEEHESAYKQDSDPRYHARALAEEIGQRYGAVVLLGSATPSIETT</sequence>
<dbReference type="Pfam" id="PF17764">
    <property type="entry name" value="PriA_3primeBD"/>
    <property type="match status" value="1"/>
</dbReference>
<dbReference type="GO" id="GO:0006310">
    <property type="term" value="P:DNA recombination"/>
    <property type="evidence" value="ECO:0007669"/>
    <property type="project" value="TreeGrafter"/>
</dbReference>
<evidence type="ECO:0000256" key="2">
    <source>
        <dbReference type="ARBA" id="ARBA00022705"/>
    </source>
</evidence>
<dbReference type="FunFam" id="3.40.50.300:FF:000489">
    <property type="entry name" value="Primosome assembly protein PriA"/>
    <property type="match status" value="1"/>
</dbReference>
<keyword evidence="9" id="KW-0238">DNA-binding</keyword>
<dbReference type="GO" id="GO:0016787">
    <property type="term" value="F:hydrolase activity"/>
    <property type="evidence" value="ECO:0007669"/>
    <property type="project" value="UniProtKB-KW"/>
</dbReference>
<evidence type="ECO:0000256" key="1">
    <source>
        <dbReference type="ARBA" id="ARBA00022515"/>
    </source>
</evidence>
<reference evidence="14" key="1">
    <citation type="submission" date="2020-02" db="EMBL/GenBank/DDBJ databases">
        <authorList>
            <person name="Meier V. D."/>
        </authorList>
    </citation>
    <scope>NUCLEOTIDE SEQUENCE</scope>
    <source>
        <strain evidence="14">AVDCRST_MAG33</strain>
    </source>
</reference>
<evidence type="ECO:0000256" key="10">
    <source>
        <dbReference type="ARBA" id="ARBA00023235"/>
    </source>
</evidence>
<dbReference type="PANTHER" id="PTHR30580">
    <property type="entry name" value="PRIMOSOMAL PROTEIN N"/>
    <property type="match status" value="1"/>
</dbReference>
<organism evidence="14">
    <name type="scientific">uncultured Thermomicrobiales bacterium</name>
    <dbReference type="NCBI Taxonomy" id="1645740"/>
    <lineage>
        <taxon>Bacteria</taxon>
        <taxon>Pseudomonadati</taxon>
        <taxon>Thermomicrobiota</taxon>
        <taxon>Thermomicrobia</taxon>
        <taxon>Thermomicrobiales</taxon>
        <taxon>environmental samples</taxon>
    </lineage>
</organism>
<dbReference type="GO" id="GO:0043138">
    <property type="term" value="F:3'-5' DNA helicase activity"/>
    <property type="evidence" value="ECO:0007669"/>
    <property type="project" value="UniProtKB-EC"/>
</dbReference>
<dbReference type="InterPro" id="IPR011545">
    <property type="entry name" value="DEAD/DEAH_box_helicase_dom"/>
</dbReference>
<dbReference type="GO" id="GO:0006302">
    <property type="term" value="P:double-strand break repair"/>
    <property type="evidence" value="ECO:0007669"/>
    <property type="project" value="TreeGrafter"/>
</dbReference>
<evidence type="ECO:0000256" key="3">
    <source>
        <dbReference type="ARBA" id="ARBA00022723"/>
    </source>
</evidence>
<dbReference type="GO" id="GO:0003677">
    <property type="term" value="F:DNA binding"/>
    <property type="evidence" value="ECO:0007669"/>
    <property type="project" value="UniProtKB-KW"/>
</dbReference>
<dbReference type="GO" id="GO:0006269">
    <property type="term" value="P:DNA replication, synthesis of primer"/>
    <property type="evidence" value="ECO:0007669"/>
    <property type="project" value="UniProtKB-KW"/>
</dbReference>
<evidence type="ECO:0000256" key="12">
    <source>
        <dbReference type="ARBA" id="ARBA00048988"/>
    </source>
</evidence>
<evidence type="ECO:0000313" key="14">
    <source>
        <dbReference type="EMBL" id="CAA9576834.1"/>
    </source>
</evidence>
<evidence type="ECO:0000256" key="9">
    <source>
        <dbReference type="ARBA" id="ARBA00023125"/>
    </source>
</evidence>
<dbReference type="Gene3D" id="3.40.50.300">
    <property type="entry name" value="P-loop containing nucleotide triphosphate hydrolases"/>
    <property type="match status" value="1"/>
</dbReference>
<evidence type="ECO:0000256" key="5">
    <source>
        <dbReference type="ARBA" id="ARBA00022801"/>
    </source>
</evidence>
<keyword evidence="7" id="KW-0862">Zinc</keyword>
<dbReference type="SMART" id="SM00487">
    <property type="entry name" value="DEXDc"/>
    <property type="match status" value="1"/>
</dbReference>
<protein>
    <recommendedName>
        <fullName evidence="11">DNA 3'-5' helicase</fullName>
        <ecNumber evidence="11">5.6.2.4</ecNumber>
    </recommendedName>
</protein>
<dbReference type="PANTHER" id="PTHR30580:SF0">
    <property type="entry name" value="PRIMOSOMAL PROTEIN N"/>
    <property type="match status" value="1"/>
</dbReference>